<dbReference type="PANTHER" id="PTHR30126:SF2">
    <property type="entry name" value="HTH-TYPE TRANSCRIPTIONAL REGULATOR YJIE"/>
    <property type="match status" value="1"/>
</dbReference>
<protein>
    <submittedName>
        <fullName evidence="6">LysR family transcriptional regulator</fullName>
    </submittedName>
</protein>
<keyword evidence="3" id="KW-0238">DNA-binding</keyword>
<comment type="similarity">
    <text evidence="1">Belongs to the LysR transcriptional regulatory family.</text>
</comment>
<evidence type="ECO:0000313" key="7">
    <source>
        <dbReference type="Proteomes" id="UP000004371"/>
    </source>
</evidence>
<dbReference type="Gene3D" id="3.40.190.10">
    <property type="entry name" value="Periplasmic binding protein-like II"/>
    <property type="match status" value="1"/>
</dbReference>
<evidence type="ECO:0000256" key="2">
    <source>
        <dbReference type="ARBA" id="ARBA00023015"/>
    </source>
</evidence>
<dbReference type="OrthoDB" id="6971749at2"/>
<accession>E8LP04</accession>
<dbReference type="SUPFAM" id="SSF46785">
    <property type="entry name" value="Winged helix' DNA-binding domain"/>
    <property type="match status" value="1"/>
</dbReference>
<dbReference type="Pfam" id="PF00126">
    <property type="entry name" value="HTH_1"/>
    <property type="match status" value="1"/>
</dbReference>
<keyword evidence="7" id="KW-1185">Reference proteome</keyword>
<evidence type="ECO:0000256" key="1">
    <source>
        <dbReference type="ARBA" id="ARBA00009437"/>
    </source>
</evidence>
<dbReference type="Pfam" id="PF03466">
    <property type="entry name" value="LysR_substrate"/>
    <property type="match status" value="1"/>
</dbReference>
<dbReference type="InterPro" id="IPR005119">
    <property type="entry name" value="LysR_subst-bd"/>
</dbReference>
<dbReference type="AlphaFoldDB" id="E8LP04"/>
<dbReference type="eggNOG" id="COG0583">
    <property type="taxonomic scope" value="Bacteria"/>
</dbReference>
<comment type="caution">
    <text evidence="6">The sequence shown here is derived from an EMBL/GenBank/DDBJ whole genome shotgun (WGS) entry which is preliminary data.</text>
</comment>
<evidence type="ECO:0000313" key="6">
    <source>
        <dbReference type="EMBL" id="EGA67466.1"/>
    </source>
</evidence>
<name>E8LP04_9VIBR</name>
<dbReference type="SUPFAM" id="SSF53850">
    <property type="entry name" value="Periplasmic binding protein-like II"/>
    <property type="match status" value="1"/>
</dbReference>
<feature type="domain" description="HTH lysR-type" evidence="5">
    <location>
        <begin position="1"/>
        <end position="58"/>
    </location>
</feature>
<dbReference type="GO" id="GO:0003700">
    <property type="term" value="F:DNA-binding transcription factor activity"/>
    <property type="evidence" value="ECO:0007669"/>
    <property type="project" value="InterPro"/>
</dbReference>
<dbReference type="InterPro" id="IPR036388">
    <property type="entry name" value="WH-like_DNA-bd_sf"/>
</dbReference>
<keyword evidence="2" id="KW-0805">Transcription regulation</keyword>
<dbReference type="Proteomes" id="UP000004371">
    <property type="component" value="Unassembled WGS sequence"/>
</dbReference>
<dbReference type="Gene3D" id="1.10.10.10">
    <property type="entry name" value="Winged helix-like DNA-binding domain superfamily/Winged helix DNA-binding domain"/>
    <property type="match status" value="1"/>
</dbReference>
<dbReference type="EMBL" id="AEVS01000008">
    <property type="protein sequence ID" value="EGA67466.1"/>
    <property type="molecule type" value="Genomic_DNA"/>
</dbReference>
<keyword evidence="4" id="KW-0804">Transcription</keyword>
<dbReference type="PRINTS" id="PR00039">
    <property type="entry name" value="HTHLYSR"/>
</dbReference>
<organism evidence="6 7">
    <name type="scientific">Vibrio brasiliensis LMG 20546</name>
    <dbReference type="NCBI Taxonomy" id="945543"/>
    <lineage>
        <taxon>Bacteria</taxon>
        <taxon>Pseudomonadati</taxon>
        <taxon>Pseudomonadota</taxon>
        <taxon>Gammaproteobacteria</taxon>
        <taxon>Vibrionales</taxon>
        <taxon>Vibrionaceae</taxon>
        <taxon>Vibrio</taxon>
        <taxon>Vibrio oreintalis group</taxon>
    </lineage>
</organism>
<dbReference type="GO" id="GO:0000976">
    <property type="term" value="F:transcription cis-regulatory region binding"/>
    <property type="evidence" value="ECO:0007669"/>
    <property type="project" value="TreeGrafter"/>
</dbReference>
<evidence type="ECO:0000256" key="4">
    <source>
        <dbReference type="ARBA" id="ARBA00023163"/>
    </source>
</evidence>
<gene>
    <name evidence="6" type="ORF">VIBR0546_12547</name>
</gene>
<evidence type="ECO:0000259" key="5">
    <source>
        <dbReference type="PROSITE" id="PS50931"/>
    </source>
</evidence>
<evidence type="ECO:0000256" key="3">
    <source>
        <dbReference type="ARBA" id="ARBA00023125"/>
    </source>
</evidence>
<dbReference type="InterPro" id="IPR000847">
    <property type="entry name" value="LysR_HTH_N"/>
</dbReference>
<sequence>MDLKWIEDFLYLSQYGSFAKAAKARNITQPAFGRRIKLLEEWVGVDLVNRNTYPATFTKAGFRFLKHANELKQQIDYARLETAKQINNNETKITFHTQHSLSEYVVNKMINENSDAFKTAMIYVNPSNLHDSVQAFIDNRSDFLIGLSFNGARIYIPNPEVESVTIGYERLVPMVATCENGAPLYRDIEAETVPLLNYPSSTFFAQVLEKHGSLRQSRCQFEVVYENAVTHSLKSMVLSGHGVAWLPEGFVQDEIDKGVITPFSDAISPVKAKIKLYRFSTEEMSPEMAQLWQIYSNQPLGE</sequence>
<proteinExistence type="inferred from homology"/>
<dbReference type="InterPro" id="IPR036390">
    <property type="entry name" value="WH_DNA-bd_sf"/>
</dbReference>
<dbReference type="PROSITE" id="PS50931">
    <property type="entry name" value="HTH_LYSR"/>
    <property type="match status" value="1"/>
</dbReference>
<reference evidence="6 7" key="1">
    <citation type="journal article" date="2012" name="Int. J. Syst. Evol. Microbiol.">
        <title>Vibrio caribbeanicus sp. nov., isolated from the marine sponge Scleritoderma cyanea.</title>
        <authorList>
            <person name="Hoffmann M."/>
            <person name="Monday S.R."/>
            <person name="Allard M.W."/>
            <person name="Strain E.A."/>
            <person name="Whittaker P."/>
            <person name="Naum M."/>
            <person name="McCarthy P.J."/>
            <person name="Lopez J.V."/>
            <person name="Fischer M."/>
            <person name="Brown E.W."/>
        </authorList>
    </citation>
    <scope>NUCLEOTIDE SEQUENCE [LARGE SCALE GENOMIC DNA]</scope>
    <source>
        <strain evidence="6 7">LMG 20546</strain>
    </source>
</reference>
<dbReference type="PANTHER" id="PTHR30126">
    <property type="entry name" value="HTH-TYPE TRANSCRIPTIONAL REGULATOR"/>
    <property type="match status" value="1"/>
</dbReference>
<dbReference type="STRING" id="945543.VIBR0546_12547"/>
<dbReference type="RefSeq" id="WP_006877566.1">
    <property type="nucleotide sequence ID" value="NZ_AEVS01000008.1"/>
</dbReference>